<reference evidence="1" key="1">
    <citation type="submission" date="2019-08" db="EMBL/GenBank/DDBJ databases">
        <authorList>
            <person name="Kucharzyk K."/>
            <person name="Murdoch R.W."/>
            <person name="Higgins S."/>
            <person name="Loffler F."/>
        </authorList>
    </citation>
    <scope>NUCLEOTIDE SEQUENCE</scope>
</reference>
<protein>
    <submittedName>
        <fullName evidence="1">Uncharacterized protein</fullName>
    </submittedName>
</protein>
<proteinExistence type="predicted"/>
<dbReference type="EMBL" id="VSSQ01017957">
    <property type="protein sequence ID" value="MPM60736.1"/>
    <property type="molecule type" value="Genomic_DNA"/>
</dbReference>
<evidence type="ECO:0000313" key="1">
    <source>
        <dbReference type="EMBL" id="MPM60736.1"/>
    </source>
</evidence>
<name>A0A645B6Q3_9ZZZZ</name>
<gene>
    <name evidence="1" type="ORF">SDC9_107588</name>
</gene>
<sequence length="104" mass="11737">MAVERVDRVLHHELGHDLPGVPCSGVRVMRAVNLRHVAPFDELFALRRVHKRAYHVDVAVDDVILRILMAAVNAFLREHDRDIRSRNAADIAVIIDGPADLVFD</sequence>
<dbReference type="AlphaFoldDB" id="A0A645B6Q3"/>
<accession>A0A645B6Q3</accession>
<organism evidence="1">
    <name type="scientific">bioreactor metagenome</name>
    <dbReference type="NCBI Taxonomy" id="1076179"/>
    <lineage>
        <taxon>unclassified sequences</taxon>
        <taxon>metagenomes</taxon>
        <taxon>ecological metagenomes</taxon>
    </lineage>
</organism>
<comment type="caution">
    <text evidence="1">The sequence shown here is derived from an EMBL/GenBank/DDBJ whole genome shotgun (WGS) entry which is preliminary data.</text>
</comment>